<evidence type="ECO:0000256" key="7">
    <source>
        <dbReference type="ARBA" id="ARBA00022617"/>
    </source>
</evidence>
<accession>A0A847RWD7</accession>
<keyword evidence="10 19" id="KW-0479">Metal-binding</keyword>
<feature type="domain" description="Cytochrome c" evidence="23">
    <location>
        <begin position="131"/>
        <end position="221"/>
    </location>
</feature>
<feature type="binding site" description="axial binding residue" evidence="20">
    <location>
        <position position="148"/>
    </location>
    <ligand>
        <name>heme c</name>
        <dbReference type="ChEBI" id="CHEBI:61717"/>
        <label>1</label>
    </ligand>
    <ligandPart>
        <name>Fe</name>
        <dbReference type="ChEBI" id="CHEBI:18248"/>
    </ligandPart>
</feature>
<dbReference type="InterPro" id="IPR004678">
    <property type="entry name" value="Cyt_c_oxidase_cbb3_su3"/>
</dbReference>
<feature type="binding site" description="covalent" evidence="21">
    <location>
        <position position="147"/>
    </location>
    <ligand>
        <name>heme c</name>
        <dbReference type="ChEBI" id="CHEBI:61717"/>
        <label>1</label>
    </ligand>
</feature>
<evidence type="ECO:0000256" key="17">
    <source>
        <dbReference type="ARBA" id="ARBA00023065"/>
    </source>
</evidence>
<evidence type="ECO:0000256" key="5">
    <source>
        <dbReference type="ARBA" id="ARBA00022475"/>
    </source>
</evidence>
<feature type="domain" description="Cytochrome c" evidence="23">
    <location>
        <begin position="229"/>
        <end position="310"/>
    </location>
</feature>
<evidence type="ECO:0000313" key="25">
    <source>
        <dbReference type="Proteomes" id="UP000587991"/>
    </source>
</evidence>
<evidence type="ECO:0000256" key="16">
    <source>
        <dbReference type="ARBA" id="ARBA00023004"/>
    </source>
</evidence>
<dbReference type="GO" id="GO:0005506">
    <property type="term" value="F:iron ion binding"/>
    <property type="evidence" value="ECO:0007669"/>
    <property type="project" value="InterPro"/>
</dbReference>
<evidence type="ECO:0000256" key="4">
    <source>
        <dbReference type="ARBA" id="ARBA00022448"/>
    </source>
</evidence>
<dbReference type="PANTHER" id="PTHR33751:SF1">
    <property type="entry name" value="CBB3-TYPE CYTOCHROME C OXIDASE SUBUNIT FIXP"/>
    <property type="match status" value="1"/>
</dbReference>
<keyword evidence="25" id="KW-1185">Reference proteome</keyword>
<keyword evidence="6 19" id="KW-0997">Cell inner membrane</keyword>
<dbReference type="InterPro" id="IPR008168">
    <property type="entry name" value="Cyt_C_IC"/>
</dbReference>
<keyword evidence="15 19" id="KW-0560">Oxidoreductase</keyword>
<feature type="binding site" description="covalent" evidence="21">
    <location>
        <position position="242"/>
    </location>
    <ligand>
        <name>heme c</name>
        <dbReference type="ChEBI" id="CHEBI:61717"/>
        <label>2</label>
    </ligand>
</feature>
<keyword evidence="17 19" id="KW-0406">Ion transport</keyword>
<evidence type="ECO:0000256" key="3">
    <source>
        <dbReference type="ARBA" id="ARBA00006113"/>
    </source>
</evidence>
<dbReference type="GO" id="GO:1902600">
    <property type="term" value="P:proton transmembrane transport"/>
    <property type="evidence" value="ECO:0007669"/>
    <property type="project" value="UniProtKB-KW"/>
</dbReference>
<evidence type="ECO:0000256" key="1">
    <source>
        <dbReference type="ARBA" id="ARBA00004533"/>
    </source>
</evidence>
<comment type="subunit">
    <text evidence="19">Component of the cbb3-type cytochrome c oxidase.</text>
</comment>
<dbReference type="GO" id="GO:0016491">
    <property type="term" value="F:oxidoreductase activity"/>
    <property type="evidence" value="ECO:0007669"/>
    <property type="project" value="UniProtKB-KW"/>
</dbReference>
<evidence type="ECO:0000256" key="20">
    <source>
        <dbReference type="PIRSR" id="PIRSR000006-1"/>
    </source>
</evidence>
<keyword evidence="11" id="KW-0677">Repeat</keyword>
<dbReference type="Pfam" id="PF13442">
    <property type="entry name" value="Cytochrome_CBB3"/>
    <property type="match status" value="1"/>
</dbReference>
<dbReference type="InterPro" id="IPR036909">
    <property type="entry name" value="Cyt_c-like_dom_sf"/>
</dbReference>
<dbReference type="Pfam" id="PF14715">
    <property type="entry name" value="FixP_N"/>
    <property type="match status" value="1"/>
</dbReference>
<dbReference type="InterPro" id="IPR050597">
    <property type="entry name" value="Cytochrome_c_Oxidase_Subunit"/>
</dbReference>
<gene>
    <name evidence="24" type="primary">ccoP</name>
    <name evidence="24" type="ORF">HF682_03010</name>
</gene>
<keyword evidence="8 19" id="KW-0679">Respiratory chain</keyword>
<feature type="binding site" description="axial binding residue" evidence="20">
    <location>
        <position position="246"/>
    </location>
    <ligand>
        <name>heme c</name>
        <dbReference type="ChEBI" id="CHEBI:61717"/>
        <label>2</label>
    </ligand>
    <ligandPart>
        <name>Fe</name>
        <dbReference type="ChEBI" id="CHEBI:18248"/>
    </ligandPart>
</feature>
<comment type="cofactor">
    <cofactor evidence="19 21">
        <name>heme c</name>
        <dbReference type="ChEBI" id="CHEBI:61717"/>
    </cofactor>
    <text evidence="19 21">Binds 2 heme C groups per subunit.</text>
</comment>
<evidence type="ECO:0000256" key="6">
    <source>
        <dbReference type="ARBA" id="ARBA00022519"/>
    </source>
</evidence>
<feature type="binding site" description="axial binding residue" evidence="20">
    <location>
        <position position="287"/>
    </location>
    <ligand>
        <name>heme c</name>
        <dbReference type="ChEBI" id="CHEBI:61717"/>
        <label>1</label>
    </ligand>
    <ligandPart>
        <name>Fe</name>
        <dbReference type="ChEBI" id="CHEBI:18248"/>
    </ligandPart>
</feature>
<evidence type="ECO:0000256" key="21">
    <source>
        <dbReference type="PIRSR" id="PIRSR000006-2"/>
    </source>
</evidence>
<dbReference type="GO" id="GO:0009055">
    <property type="term" value="F:electron transfer activity"/>
    <property type="evidence" value="ECO:0007669"/>
    <property type="project" value="InterPro"/>
</dbReference>
<dbReference type="AlphaFoldDB" id="A0A847RWD7"/>
<dbReference type="SUPFAM" id="SSF46626">
    <property type="entry name" value="Cytochrome c"/>
    <property type="match status" value="2"/>
</dbReference>
<keyword evidence="14 22" id="KW-1133">Transmembrane helix</keyword>
<evidence type="ECO:0000256" key="19">
    <source>
        <dbReference type="PIRNR" id="PIRNR000006"/>
    </source>
</evidence>
<evidence type="ECO:0000256" key="15">
    <source>
        <dbReference type="ARBA" id="ARBA00023002"/>
    </source>
</evidence>
<keyword evidence="13 19" id="KW-0249">Electron transport</keyword>
<reference evidence="24 25" key="1">
    <citation type="submission" date="2020-04" db="EMBL/GenBank/DDBJ databases">
        <title>Draft genome of Leeia sp. IMCC25680.</title>
        <authorList>
            <person name="Song J."/>
            <person name="Cho J.-C."/>
        </authorList>
    </citation>
    <scope>NUCLEOTIDE SEQUENCE [LARGE SCALE GENOMIC DNA]</scope>
    <source>
        <strain evidence="24 25">IMCC25680</strain>
    </source>
</reference>
<evidence type="ECO:0000256" key="10">
    <source>
        <dbReference type="ARBA" id="ARBA00022723"/>
    </source>
</evidence>
<keyword evidence="16 19" id="KW-0408">Iron</keyword>
<keyword evidence="9 22" id="KW-0812">Transmembrane</keyword>
<keyword evidence="4 19" id="KW-0813">Transport</keyword>
<feature type="binding site" description="axial binding residue" evidence="20">
    <location>
        <position position="198"/>
    </location>
    <ligand>
        <name>heme c</name>
        <dbReference type="ChEBI" id="CHEBI:61717"/>
        <label>2</label>
    </ligand>
    <ligandPart>
        <name>Fe</name>
        <dbReference type="ChEBI" id="CHEBI:18248"/>
    </ligandPart>
</feature>
<feature type="transmembrane region" description="Helical" evidence="22">
    <location>
        <begin position="6"/>
        <end position="29"/>
    </location>
</feature>
<dbReference type="Gene3D" id="6.10.280.130">
    <property type="match status" value="1"/>
</dbReference>
<dbReference type="PANTHER" id="PTHR33751">
    <property type="entry name" value="CBB3-TYPE CYTOCHROME C OXIDASE SUBUNIT FIXP"/>
    <property type="match status" value="1"/>
</dbReference>
<comment type="pathway">
    <text evidence="2 19">Energy metabolism; oxidative phosphorylation.</text>
</comment>
<evidence type="ECO:0000313" key="24">
    <source>
        <dbReference type="EMBL" id="NLR74121.1"/>
    </source>
</evidence>
<evidence type="ECO:0000256" key="13">
    <source>
        <dbReference type="ARBA" id="ARBA00022982"/>
    </source>
</evidence>
<dbReference type="Pfam" id="PF00034">
    <property type="entry name" value="Cytochrom_C"/>
    <property type="match status" value="1"/>
</dbReference>
<dbReference type="PRINTS" id="PR00605">
    <property type="entry name" value="CYTCHROMECIC"/>
</dbReference>
<feature type="transmembrane region" description="Helical" evidence="22">
    <location>
        <begin position="63"/>
        <end position="82"/>
    </location>
</feature>
<dbReference type="UniPathway" id="UPA00705"/>
<keyword evidence="12 19" id="KW-0375">Hydrogen ion transport</keyword>
<comment type="caution">
    <text evidence="24">The sequence shown here is derived from an EMBL/GenBank/DDBJ whole genome shotgun (WGS) entry which is preliminary data.</text>
</comment>
<dbReference type="Proteomes" id="UP000587991">
    <property type="component" value="Unassembled WGS sequence"/>
</dbReference>
<dbReference type="GO" id="GO:0005886">
    <property type="term" value="C:plasma membrane"/>
    <property type="evidence" value="ECO:0007669"/>
    <property type="project" value="UniProtKB-SubCell"/>
</dbReference>
<keyword evidence="18 19" id="KW-0472">Membrane</keyword>
<keyword evidence="5 19" id="KW-1003">Cell membrane</keyword>
<evidence type="ECO:0000256" key="11">
    <source>
        <dbReference type="ARBA" id="ARBA00022737"/>
    </source>
</evidence>
<evidence type="ECO:0000256" key="14">
    <source>
        <dbReference type="ARBA" id="ARBA00022989"/>
    </source>
</evidence>
<protein>
    <recommendedName>
        <fullName evidence="19">Cbb3-type cytochrome c oxidase subunit</fullName>
    </recommendedName>
</protein>
<evidence type="ECO:0000256" key="22">
    <source>
        <dbReference type="SAM" id="Phobius"/>
    </source>
</evidence>
<keyword evidence="7 19" id="KW-0349">Heme</keyword>
<dbReference type="GO" id="GO:0020037">
    <property type="term" value="F:heme binding"/>
    <property type="evidence" value="ECO:0007669"/>
    <property type="project" value="InterPro"/>
</dbReference>
<feature type="binding site" description="covalent" evidence="21">
    <location>
        <position position="144"/>
    </location>
    <ligand>
        <name>heme c</name>
        <dbReference type="ChEBI" id="CHEBI:61717"/>
        <label>1</label>
    </ligand>
</feature>
<organism evidence="24 25">
    <name type="scientific">Leeia aquatica</name>
    <dbReference type="NCBI Taxonomy" id="2725557"/>
    <lineage>
        <taxon>Bacteria</taxon>
        <taxon>Pseudomonadati</taxon>
        <taxon>Pseudomonadota</taxon>
        <taxon>Betaproteobacteria</taxon>
        <taxon>Neisseriales</taxon>
        <taxon>Leeiaceae</taxon>
        <taxon>Leeia</taxon>
    </lineage>
</organism>
<dbReference type="PIRSF" id="PIRSF000006">
    <property type="entry name" value="Cbb3-Cox_fixP"/>
    <property type="match status" value="1"/>
</dbReference>
<dbReference type="GO" id="GO:0006119">
    <property type="term" value="P:oxidative phosphorylation"/>
    <property type="evidence" value="ECO:0007669"/>
    <property type="project" value="UniProtKB-UniPathway"/>
</dbReference>
<evidence type="ECO:0000256" key="2">
    <source>
        <dbReference type="ARBA" id="ARBA00004673"/>
    </source>
</evidence>
<dbReference type="PROSITE" id="PS51007">
    <property type="entry name" value="CYTC"/>
    <property type="match status" value="2"/>
</dbReference>
<evidence type="ECO:0000256" key="8">
    <source>
        <dbReference type="ARBA" id="ARBA00022660"/>
    </source>
</evidence>
<dbReference type="NCBIfam" id="TIGR00782">
    <property type="entry name" value="ccoP"/>
    <property type="match status" value="1"/>
</dbReference>
<feature type="binding site" description="covalent" evidence="21">
    <location>
        <position position="245"/>
    </location>
    <ligand>
        <name>heme c</name>
        <dbReference type="ChEBI" id="CHEBI:61717"/>
        <label>2</label>
    </ligand>
</feature>
<comment type="subcellular location">
    <subcellularLocation>
        <location evidence="1 19">Cell inner membrane</location>
    </subcellularLocation>
</comment>
<comment type="similarity">
    <text evidence="3 19">Belongs to the CcoP / FixP family.</text>
</comment>
<dbReference type="InterPro" id="IPR038414">
    <property type="entry name" value="CcoP_N_sf"/>
</dbReference>
<evidence type="ECO:0000256" key="18">
    <source>
        <dbReference type="ARBA" id="ARBA00023136"/>
    </source>
</evidence>
<evidence type="ECO:0000259" key="23">
    <source>
        <dbReference type="PROSITE" id="PS51007"/>
    </source>
</evidence>
<evidence type="ECO:0000256" key="12">
    <source>
        <dbReference type="ARBA" id="ARBA00022781"/>
    </source>
</evidence>
<evidence type="ECO:0000256" key="9">
    <source>
        <dbReference type="ARBA" id="ARBA00022692"/>
    </source>
</evidence>
<proteinExistence type="inferred from homology"/>
<dbReference type="EMBL" id="JABAIM010000001">
    <property type="protein sequence ID" value="NLR74121.1"/>
    <property type="molecule type" value="Genomic_DNA"/>
</dbReference>
<dbReference type="InterPro" id="IPR009056">
    <property type="entry name" value="Cyt_c-like_dom"/>
</dbReference>
<dbReference type="Gene3D" id="1.10.760.10">
    <property type="entry name" value="Cytochrome c-like domain"/>
    <property type="match status" value="2"/>
</dbReference>
<sequence>MSDFVHGFWSLYISIITIAGFIGLFILLLSQNKVKKAAGEQVKTMGHVWDGNLEEYNNPLPRWWMGLFLLTLVFGVVYLVLYPGLGSYKGVYGWSSSKAYEDEVKVADQQTAPLFAKYRAMPVEQLAKDPAAQQMGQRLFLTYCAQCHGSDARGAKGFPNLRDNDWLWGGEAKTIEETILHGRPPMDQDGKQEAVMRMPAWGQSLGDEKIKDVANYVVSLSRPAEADASRAARGKDVYNQNCAACHAANGKGTQAMGAPNLTDNTWLYGYKMEDIVLSITNGRGGLMPAQEKLLGKDKVHLLAAYVYGLPKDQ</sequence>
<dbReference type="RefSeq" id="WP_168875753.1">
    <property type="nucleotide sequence ID" value="NZ_JABAIM010000001.1"/>
</dbReference>
<comment type="function">
    <text evidence="19">C-type cytochrome. Part of the cbb3-type cytochrome c oxidase complex.</text>
</comment>
<name>A0A847RWD7_9NEIS</name>
<dbReference type="InterPro" id="IPR032858">
    <property type="entry name" value="CcoP_N"/>
</dbReference>